<name>A0A3P4B4W0_9BURK</name>
<dbReference type="GO" id="GO:0004497">
    <property type="term" value="F:monooxygenase activity"/>
    <property type="evidence" value="ECO:0007669"/>
    <property type="project" value="UniProtKB-KW"/>
</dbReference>
<feature type="domain" description="Luciferase-like" evidence="3">
    <location>
        <begin position="10"/>
        <end position="296"/>
    </location>
</feature>
<dbReference type="OrthoDB" id="9780518at2"/>
<dbReference type="InterPro" id="IPR011251">
    <property type="entry name" value="Luciferase-like_dom"/>
</dbReference>
<keyword evidence="4" id="KW-0503">Monooxygenase</keyword>
<dbReference type="CDD" id="cd00347">
    <property type="entry name" value="Flavin_utilizing_monoxygenases"/>
    <property type="match status" value="1"/>
</dbReference>
<sequence length="333" mass="36041">MPRKLSVLDLSPIPAGHTPTDALANSVDLARHAEAAGYHRYWLAEHHNTGMLACSAPELLITRIAAATTTLRVGSGGTMLPNHSPLKVAEVFRVLEAMFPGRIDLGLGRAPGTDPVTASALRRGAAGADDFPGQLADLVGYLKDVMPDGHPHARVRATPVGVPCPPIWILGSSLYGARVAAVNGFGFAYAHHIVPENAHAAMRLYREEFRASPFGHEPRAILAVSAICAPEEDEAERLAATADLSMMRTRTGRTRHPLPSVEEALAYVYQPEEEALRQYNRTRIHIGTPQALHAAIGTLADETLADEIMVTSQIHHHPYRVRSYQLLAQALMP</sequence>
<organism evidence="4 5">
    <name type="scientific">Pigmentiphaga humi</name>
    <dbReference type="NCBI Taxonomy" id="2478468"/>
    <lineage>
        <taxon>Bacteria</taxon>
        <taxon>Pseudomonadati</taxon>
        <taxon>Pseudomonadota</taxon>
        <taxon>Betaproteobacteria</taxon>
        <taxon>Burkholderiales</taxon>
        <taxon>Alcaligenaceae</taxon>
        <taxon>Pigmentiphaga</taxon>
    </lineage>
</organism>
<dbReference type="PANTHER" id="PTHR30137:SF6">
    <property type="entry name" value="LUCIFERASE-LIKE MONOOXYGENASE"/>
    <property type="match status" value="1"/>
</dbReference>
<dbReference type="Gene3D" id="3.20.20.30">
    <property type="entry name" value="Luciferase-like domain"/>
    <property type="match status" value="1"/>
</dbReference>
<dbReference type="PANTHER" id="PTHR30137">
    <property type="entry name" value="LUCIFERASE-LIKE MONOOXYGENASE"/>
    <property type="match status" value="1"/>
</dbReference>
<dbReference type="InterPro" id="IPR036661">
    <property type="entry name" value="Luciferase-like_sf"/>
</dbReference>
<dbReference type="NCBIfam" id="TIGR03558">
    <property type="entry name" value="oxido_grp_1"/>
    <property type="match status" value="1"/>
</dbReference>
<protein>
    <recommendedName>
        <fullName evidence="2">Luciferase-like monooxygenase</fullName>
    </recommendedName>
</protein>
<dbReference type="RefSeq" id="WP_124080810.1">
    <property type="nucleotide sequence ID" value="NZ_UWPJ01000026.1"/>
</dbReference>
<evidence type="ECO:0000313" key="5">
    <source>
        <dbReference type="Proteomes" id="UP000277294"/>
    </source>
</evidence>
<evidence type="ECO:0000259" key="3">
    <source>
        <dbReference type="Pfam" id="PF00296"/>
    </source>
</evidence>
<dbReference type="Proteomes" id="UP000277294">
    <property type="component" value="Unassembled WGS sequence"/>
</dbReference>
<dbReference type="SUPFAM" id="SSF51679">
    <property type="entry name" value="Bacterial luciferase-like"/>
    <property type="match status" value="1"/>
</dbReference>
<keyword evidence="4" id="KW-0560">Oxidoreductase</keyword>
<accession>A0A3P4B4W0</accession>
<dbReference type="GO" id="GO:0016705">
    <property type="term" value="F:oxidoreductase activity, acting on paired donors, with incorporation or reduction of molecular oxygen"/>
    <property type="evidence" value="ECO:0007669"/>
    <property type="project" value="InterPro"/>
</dbReference>
<evidence type="ECO:0000256" key="2">
    <source>
        <dbReference type="ARBA" id="ARBA00074555"/>
    </source>
</evidence>
<keyword evidence="5" id="KW-1185">Reference proteome</keyword>
<proteinExistence type="predicted"/>
<dbReference type="FunFam" id="3.20.20.30:FF:000002">
    <property type="entry name" value="LLM class flavin-dependent oxidoreductase"/>
    <property type="match status" value="1"/>
</dbReference>
<evidence type="ECO:0000256" key="1">
    <source>
        <dbReference type="ARBA" id="ARBA00007789"/>
    </source>
</evidence>
<dbReference type="EMBL" id="UWPJ01000026">
    <property type="protein sequence ID" value="VCU71339.1"/>
    <property type="molecule type" value="Genomic_DNA"/>
</dbReference>
<dbReference type="Pfam" id="PF00296">
    <property type="entry name" value="Bac_luciferase"/>
    <property type="match status" value="1"/>
</dbReference>
<evidence type="ECO:0000313" key="4">
    <source>
        <dbReference type="EMBL" id="VCU71339.1"/>
    </source>
</evidence>
<dbReference type="InterPro" id="IPR050766">
    <property type="entry name" value="Bact_Lucif_Oxidored"/>
</dbReference>
<reference evidence="4 5" key="1">
    <citation type="submission" date="2018-10" db="EMBL/GenBank/DDBJ databases">
        <authorList>
            <person name="Criscuolo A."/>
        </authorList>
    </citation>
    <scope>NUCLEOTIDE SEQUENCE [LARGE SCALE GENOMIC DNA]</scope>
    <source>
        <strain evidence="4">DnA1</strain>
    </source>
</reference>
<comment type="similarity">
    <text evidence="1">To bacterial alkanal monooxygenase alpha and beta chains.</text>
</comment>
<dbReference type="AlphaFoldDB" id="A0A3P4B4W0"/>
<gene>
    <name evidence="4" type="primary">limB_3</name>
    <name evidence="4" type="ORF">PIGHUM_03420</name>
</gene>
<dbReference type="GO" id="GO:0005829">
    <property type="term" value="C:cytosol"/>
    <property type="evidence" value="ECO:0007669"/>
    <property type="project" value="TreeGrafter"/>
</dbReference>
<dbReference type="InterPro" id="IPR019949">
    <property type="entry name" value="CmoO-like"/>
</dbReference>